<accession>A0A7J0FEX5</accession>
<sequence>MRRSAADKARKFFLLKTATSSSPQSAMRFLTSLNSPSPSSSSNSMSSSLTLGTINPKMKNGREKIENRHMRCWAAVEGGWDTIPRTNSGRDRANIAIGLSLYSNLSKVSTPDLGRGTTIHGDPNNTSAEHGLLIDTRGEQTTEPPIETVRSEQIRLNPDSRNCILSGDTIPRTNSGRDRANNATGLSLYSNLSKVSTLDLGRGTTIRRDPNSTSAEDDRILLIRSTNSKRSCRAKLSEAKKVSTHVHRVSTPEDLGAALIKSSRSLKQMKEIMNLNVLNILKIIHIHGEDISKIVK</sequence>
<evidence type="ECO:0000313" key="2">
    <source>
        <dbReference type="EMBL" id="GFY97254.1"/>
    </source>
</evidence>
<gene>
    <name evidence="2" type="ORF">Acr_11g0015600</name>
</gene>
<dbReference type="AlphaFoldDB" id="A0A7J0FEX5"/>
<name>A0A7J0FEX5_9ERIC</name>
<organism evidence="2 3">
    <name type="scientific">Actinidia rufa</name>
    <dbReference type="NCBI Taxonomy" id="165716"/>
    <lineage>
        <taxon>Eukaryota</taxon>
        <taxon>Viridiplantae</taxon>
        <taxon>Streptophyta</taxon>
        <taxon>Embryophyta</taxon>
        <taxon>Tracheophyta</taxon>
        <taxon>Spermatophyta</taxon>
        <taxon>Magnoliopsida</taxon>
        <taxon>eudicotyledons</taxon>
        <taxon>Gunneridae</taxon>
        <taxon>Pentapetalae</taxon>
        <taxon>asterids</taxon>
        <taxon>Ericales</taxon>
        <taxon>Actinidiaceae</taxon>
        <taxon>Actinidia</taxon>
    </lineage>
</organism>
<evidence type="ECO:0000256" key="1">
    <source>
        <dbReference type="SAM" id="MobiDB-lite"/>
    </source>
</evidence>
<protein>
    <submittedName>
        <fullName evidence="2">Uncharacterized protein</fullName>
    </submittedName>
</protein>
<keyword evidence="3" id="KW-1185">Reference proteome</keyword>
<feature type="region of interest" description="Disordered" evidence="1">
    <location>
        <begin position="29"/>
        <end position="56"/>
    </location>
</feature>
<proteinExistence type="predicted"/>
<dbReference type="Proteomes" id="UP000585474">
    <property type="component" value="Unassembled WGS sequence"/>
</dbReference>
<comment type="caution">
    <text evidence="2">The sequence shown here is derived from an EMBL/GenBank/DDBJ whole genome shotgun (WGS) entry which is preliminary data.</text>
</comment>
<reference evidence="2 3" key="1">
    <citation type="submission" date="2019-07" db="EMBL/GenBank/DDBJ databases">
        <title>De Novo Assembly of kiwifruit Actinidia rufa.</title>
        <authorList>
            <person name="Sugita-Konishi S."/>
            <person name="Sato K."/>
            <person name="Mori E."/>
            <person name="Abe Y."/>
            <person name="Kisaki G."/>
            <person name="Hamano K."/>
            <person name="Suezawa K."/>
            <person name="Otani M."/>
            <person name="Fukuda T."/>
            <person name="Manabe T."/>
            <person name="Gomi K."/>
            <person name="Tabuchi M."/>
            <person name="Akimitsu K."/>
            <person name="Kataoka I."/>
        </authorList>
    </citation>
    <scope>NUCLEOTIDE SEQUENCE [LARGE SCALE GENOMIC DNA]</scope>
    <source>
        <strain evidence="3">cv. Fuchu</strain>
    </source>
</reference>
<feature type="compositionally biased region" description="Low complexity" evidence="1">
    <location>
        <begin position="30"/>
        <end position="51"/>
    </location>
</feature>
<evidence type="ECO:0000313" key="3">
    <source>
        <dbReference type="Proteomes" id="UP000585474"/>
    </source>
</evidence>
<dbReference type="EMBL" id="BJWL01000011">
    <property type="protein sequence ID" value="GFY97254.1"/>
    <property type="molecule type" value="Genomic_DNA"/>
</dbReference>